<feature type="domain" description="DUF7770" evidence="1">
    <location>
        <begin position="91"/>
        <end position="174"/>
    </location>
</feature>
<accession>A0AAF0DN14</accession>
<organism evidence="2 3">
    <name type="scientific">Emydomyces testavorans</name>
    <dbReference type="NCBI Taxonomy" id="2070801"/>
    <lineage>
        <taxon>Eukaryota</taxon>
        <taxon>Fungi</taxon>
        <taxon>Dikarya</taxon>
        <taxon>Ascomycota</taxon>
        <taxon>Pezizomycotina</taxon>
        <taxon>Eurotiomycetes</taxon>
        <taxon>Eurotiomycetidae</taxon>
        <taxon>Onygenales</taxon>
        <taxon>Nannizziopsiaceae</taxon>
        <taxon>Emydomyces</taxon>
    </lineage>
</organism>
<sequence length="243" mass="27309">MPLVFEPEGYNITEYGTCILPPALLHAICRTFYVEFLQVKTDGMTVAEAMATKNHAIIKLDFENGVDIYRGARILMNVDFEIASDEDNVSEPRYRPGKLLLKPVTYPYPSTNSARTFRIGLAPNTTVGNLLDALLRQHMQFFHFIAINDKYYGCRDFITQAICRMASCGYIHPHITGSAPAVPQLPINNVYDALGIRFNAINPMVLAVYPVDKGDFTYYTRDEQPGMPYAGSQRARQLQALLS</sequence>
<protein>
    <recommendedName>
        <fullName evidence="1">DUF7770 domain-containing protein</fullName>
    </recommendedName>
</protein>
<dbReference type="Pfam" id="PF24968">
    <property type="entry name" value="DUF7770"/>
    <property type="match status" value="1"/>
</dbReference>
<evidence type="ECO:0000313" key="3">
    <source>
        <dbReference type="Proteomes" id="UP001219355"/>
    </source>
</evidence>
<reference evidence="2" key="1">
    <citation type="submission" date="2023-03" db="EMBL/GenBank/DDBJ databases">
        <title>Emydomyces testavorans Genome Sequence.</title>
        <authorList>
            <person name="Hoyer L."/>
        </authorList>
    </citation>
    <scope>NUCLEOTIDE SEQUENCE</scope>
    <source>
        <strain evidence="2">16-2883</strain>
    </source>
</reference>
<evidence type="ECO:0000313" key="2">
    <source>
        <dbReference type="EMBL" id="WEW61238.1"/>
    </source>
</evidence>
<dbReference type="Proteomes" id="UP001219355">
    <property type="component" value="Chromosome 4"/>
</dbReference>
<dbReference type="InterPro" id="IPR056672">
    <property type="entry name" value="DUF7770"/>
</dbReference>
<dbReference type="EMBL" id="CP120630">
    <property type="protein sequence ID" value="WEW61238.1"/>
    <property type="molecule type" value="Genomic_DNA"/>
</dbReference>
<keyword evidence="3" id="KW-1185">Reference proteome</keyword>
<gene>
    <name evidence="2" type="ORF">PRK78_006728</name>
</gene>
<name>A0AAF0DN14_9EURO</name>
<dbReference type="AlphaFoldDB" id="A0AAF0DN14"/>
<proteinExistence type="predicted"/>
<evidence type="ECO:0000259" key="1">
    <source>
        <dbReference type="Pfam" id="PF24968"/>
    </source>
</evidence>